<dbReference type="EMBL" id="JAIFRP010000014">
    <property type="protein sequence ID" value="KAK2586168.1"/>
    <property type="molecule type" value="Genomic_DNA"/>
</dbReference>
<protein>
    <submittedName>
        <fullName evidence="5">Uncharacterized protein</fullName>
    </submittedName>
</protein>
<evidence type="ECO:0000256" key="1">
    <source>
        <dbReference type="ARBA" id="ARBA00004613"/>
    </source>
</evidence>
<organism evidence="5 6">
    <name type="scientific">Odynerus spinipes</name>
    <dbReference type="NCBI Taxonomy" id="1348599"/>
    <lineage>
        <taxon>Eukaryota</taxon>
        <taxon>Metazoa</taxon>
        <taxon>Ecdysozoa</taxon>
        <taxon>Arthropoda</taxon>
        <taxon>Hexapoda</taxon>
        <taxon>Insecta</taxon>
        <taxon>Pterygota</taxon>
        <taxon>Neoptera</taxon>
        <taxon>Endopterygota</taxon>
        <taxon>Hymenoptera</taxon>
        <taxon>Apocrita</taxon>
        <taxon>Aculeata</taxon>
        <taxon>Vespoidea</taxon>
        <taxon>Vespidae</taxon>
        <taxon>Eumeninae</taxon>
        <taxon>Odynerus</taxon>
    </lineage>
</organism>
<dbReference type="Gene3D" id="2.120.10.30">
    <property type="entry name" value="TolB, C-terminal domain"/>
    <property type="match status" value="1"/>
</dbReference>
<keyword evidence="3" id="KW-0964">Secreted</keyword>
<dbReference type="InterPro" id="IPR011042">
    <property type="entry name" value="6-blade_b-propeller_TolB-like"/>
</dbReference>
<dbReference type="PANTHER" id="PTHR10009:SF18">
    <property type="entry name" value="PROTEIN YELLOW-LIKE PROTEIN"/>
    <property type="match status" value="1"/>
</dbReference>
<keyword evidence="4" id="KW-0732">Signal</keyword>
<sequence length="304" mass="34679">MLDIARMLLREILLEVPWPEFAFNPLTSIFTPTTLYFCDRTSNVESCKELRSIHGLDVDSRGRLWILDAPNNGTAKIVVYDLRRYNRQVVSANLAGIPTKGLTTLVIDVINAQLGSNAYIGDPGDESIVIFNLEQAKWWKVKMEHDFRIPTVYSTDIAISQRNSMLYITGRDTLDLFAVNLDEIRKREFTNDDETQSVNVSWLGTKMGFSSGFICDAKDGLHYFIISEKASVRWNTYYDLKAENHLVLLQDELVPCITDYAMDSQKSVWGLINRQCPLLSKKNTSKGIPLQFRTIKVSKYPSVF</sequence>
<dbReference type="GO" id="GO:0005576">
    <property type="term" value="C:extracellular region"/>
    <property type="evidence" value="ECO:0007669"/>
    <property type="project" value="UniProtKB-SubCell"/>
</dbReference>
<evidence type="ECO:0000256" key="4">
    <source>
        <dbReference type="ARBA" id="ARBA00022729"/>
    </source>
</evidence>
<evidence type="ECO:0000313" key="6">
    <source>
        <dbReference type="Proteomes" id="UP001258017"/>
    </source>
</evidence>
<comment type="similarity">
    <text evidence="2">Belongs to the major royal jelly protein family.</text>
</comment>
<keyword evidence="6" id="KW-1185">Reference proteome</keyword>
<comment type="caution">
    <text evidence="5">The sequence shown here is derived from an EMBL/GenBank/DDBJ whole genome shotgun (WGS) entry which is preliminary data.</text>
</comment>
<comment type="subcellular location">
    <subcellularLocation>
        <location evidence="1">Secreted</location>
    </subcellularLocation>
</comment>
<dbReference type="SUPFAM" id="SSF101898">
    <property type="entry name" value="NHL repeat"/>
    <property type="match status" value="1"/>
</dbReference>
<dbReference type="Pfam" id="PF03022">
    <property type="entry name" value="MRJP"/>
    <property type="match status" value="1"/>
</dbReference>
<accession>A0AAD9RV03</accession>
<evidence type="ECO:0000313" key="5">
    <source>
        <dbReference type="EMBL" id="KAK2586168.1"/>
    </source>
</evidence>
<dbReference type="PANTHER" id="PTHR10009">
    <property type="entry name" value="PROTEIN YELLOW-RELATED"/>
    <property type="match status" value="1"/>
</dbReference>
<gene>
    <name evidence="5" type="ORF">KPH14_001435</name>
</gene>
<evidence type="ECO:0000256" key="3">
    <source>
        <dbReference type="ARBA" id="ARBA00022525"/>
    </source>
</evidence>
<dbReference type="AlphaFoldDB" id="A0AAD9RV03"/>
<dbReference type="Proteomes" id="UP001258017">
    <property type="component" value="Unassembled WGS sequence"/>
</dbReference>
<dbReference type="InterPro" id="IPR017996">
    <property type="entry name" value="MRJP/yellow-related"/>
</dbReference>
<reference evidence="5" key="1">
    <citation type="submission" date="2021-08" db="EMBL/GenBank/DDBJ databases">
        <authorList>
            <person name="Misof B."/>
            <person name="Oliver O."/>
            <person name="Podsiadlowski L."/>
            <person name="Donath A."/>
            <person name="Peters R."/>
            <person name="Mayer C."/>
            <person name="Rust J."/>
            <person name="Gunkel S."/>
            <person name="Lesny P."/>
            <person name="Martin S."/>
            <person name="Oeyen J.P."/>
            <person name="Petersen M."/>
            <person name="Panagiotis P."/>
            <person name="Wilbrandt J."/>
            <person name="Tanja T."/>
        </authorList>
    </citation>
    <scope>NUCLEOTIDE SEQUENCE</scope>
    <source>
        <strain evidence="5">GBR_01_08_01A</strain>
        <tissue evidence="5">Thorax + abdomen</tissue>
    </source>
</reference>
<evidence type="ECO:0000256" key="2">
    <source>
        <dbReference type="ARBA" id="ARBA00009127"/>
    </source>
</evidence>
<proteinExistence type="inferred from homology"/>
<name>A0AAD9RV03_9HYME</name>
<reference evidence="5" key="2">
    <citation type="journal article" date="2023" name="Commun. Biol.">
        <title>Intrasexual cuticular hydrocarbon dimorphism in a wasp sheds light on hydrocarbon biosynthesis genes in Hymenoptera.</title>
        <authorList>
            <person name="Moris V.C."/>
            <person name="Podsiadlowski L."/>
            <person name="Martin S."/>
            <person name="Oeyen J.P."/>
            <person name="Donath A."/>
            <person name="Petersen M."/>
            <person name="Wilbrandt J."/>
            <person name="Misof B."/>
            <person name="Liedtke D."/>
            <person name="Thamm M."/>
            <person name="Scheiner R."/>
            <person name="Schmitt T."/>
            <person name="Niehuis O."/>
        </authorList>
    </citation>
    <scope>NUCLEOTIDE SEQUENCE</scope>
    <source>
        <strain evidence="5">GBR_01_08_01A</strain>
    </source>
</reference>